<sequence length="319" mass="37449">MKVRFHLPDFARLFRFNANFLNMLDNSPEFFREGVEIASIYGVFPPSIWNGGRVMHGMCQKDFVKGVTNYFNGRGIPLRFTFTNPMLEKKHLSDEFCNMVMHIADNGMNECIVVSPILEEYIRKNYPGFKLTSSTCKRITDPEALKAEMEKDYHIVVLDYDFNNKFDILEKIPHKEKCEILVNACCNPECQYRSLHYQTMGTEQIAYANHVKKYPNLQYDAKKFAEAHPEGEPVFNCKCDLRSLYDIQGLRTHITPDDIWNKYVPMGFNQFKIEGRTFDIFNLMEHYLYYMVKPEYINKARLTLLRNMSINGVIKILDE</sequence>
<dbReference type="PATRIC" id="fig|1341157.4.peg.256"/>
<evidence type="ECO:0000313" key="2">
    <source>
        <dbReference type="Proteomes" id="UP000019365"/>
    </source>
</evidence>
<dbReference type="Proteomes" id="UP000019365">
    <property type="component" value="Unassembled WGS sequence"/>
</dbReference>
<protein>
    <recommendedName>
        <fullName evidence="3">Peptidase U32</fullName>
    </recommendedName>
</protein>
<gene>
    <name evidence="1" type="ORF">RF007C_05605</name>
</gene>
<dbReference type="EMBL" id="ATAX01000006">
    <property type="protein sequence ID" value="EWM55150.1"/>
    <property type="molecule type" value="Genomic_DNA"/>
</dbReference>
<keyword evidence="2" id="KW-1185">Reference proteome</keyword>
<dbReference type="OrthoDB" id="9803063at2"/>
<reference evidence="1 2" key="1">
    <citation type="journal article" date="2014" name="PLoS ONE">
        <title>Rumen cellulosomics: divergent fiber-degrading strategies revealed by comparative genome-wide analysis of six ruminococcal strains.</title>
        <authorList>
            <person name="Dassa B."/>
            <person name="Borovok I."/>
            <person name="Ruimy-Israeli V."/>
            <person name="Lamed R."/>
            <person name="Flint H.J."/>
            <person name="Duncan S.H."/>
            <person name="Henrissat B."/>
            <person name="Coutinho P."/>
            <person name="Morrison M."/>
            <person name="Mosoni P."/>
            <person name="Yeoman C.J."/>
            <person name="White B.A."/>
            <person name="Bayer E.A."/>
        </authorList>
    </citation>
    <scope>NUCLEOTIDE SEQUENCE [LARGE SCALE GENOMIC DNA]</scope>
    <source>
        <strain evidence="1 2">007c</strain>
    </source>
</reference>
<proteinExistence type="predicted"/>
<organism evidence="1 2">
    <name type="scientific">Ruminococcus flavefaciens 007c</name>
    <dbReference type="NCBI Taxonomy" id="1341157"/>
    <lineage>
        <taxon>Bacteria</taxon>
        <taxon>Bacillati</taxon>
        <taxon>Bacillota</taxon>
        <taxon>Clostridia</taxon>
        <taxon>Eubacteriales</taxon>
        <taxon>Oscillospiraceae</taxon>
        <taxon>Ruminococcus</taxon>
    </lineage>
</organism>
<comment type="caution">
    <text evidence="1">The sequence shown here is derived from an EMBL/GenBank/DDBJ whole genome shotgun (WGS) entry which is preliminary data.</text>
</comment>
<name>W7V2G6_RUMFL</name>
<dbReference type="RefSeq" id="WP_037296532.1">
    <property type="nucleotide sequence ID" value="NZ_ATAX01000006.1"/>
</dbReference>
<dbReference type="AlphaFoldDB" id="W7V2G6"/>
<evidence type="ECO:0008006" key="3">
    <source>
        <dbReference type="Google" id="ProtNLM"/>
    </source>
</evidence>
<accession>W7V2G6</accession>
<dbReference type="eggNOG" id="COG0826">
    <property type="taxonomic scope" value="Bacteria"/>
</dbReference>
<evidence type="ECO:0000313" key="1">
    <source>
        <dbReference type="EMBL" id="EWM55150.1"/>
    </source>
</evidence>